<dbReference type="PANTHER" id="PTHR35540:SF1">
    <property type="entry name" value="IZUMO SPERM-EGG FUSION PROTEIN 1"/>
    <property type="match status" value="1"/>
</dbReference>
<evidence type="ECO:0000313" key="5">
    <source>
        <dbReference type="Ensembl" id="ENSMMMP00000013121.1"/>
    </source>
</evidence>
<dbReference type="Gene3D" id="2.60.40.10">
    <property type="entry name" value="Immunoglobulins"/>
    <property type="match status" value="1"/>
</dbReference>
<dbReference type="GO" id="GO:0007342">
    <property type="term" value="P:fusion of sperm to egg plasma membrane involved in single fertilization"/>
    <property type="evidence" value="ECO:0007669"/>
    <property type="project" value="InterPro"/>
</dbReference>
<dbReference type="AlphaFoldDB" id="A0A8C5ZEX2"/>
<proteinExistence type="inferred from homology"/>
<feature type="chain" id="PRO_5034405281" description="Ig-like domain-containing protein" evidence="3">
    <location>
        <begin position="22"/>
        <end position="296"/>
    </location>
</feature>
<feature type="signal peptide" evidence="3">
    <location>
        <begin position="1"/>
        <end position="21"/>
    </location>
</feature>
<evidence type="ECO:0000256" key="2">
    <source>
        <dbReference type="ARBA" id="ARBA00022729"/>
    </source>
</evidence>
<evidence type="ECO:0000259" key="4">
    <source>
        <dbReference type="PROSITE" id="PS50835"/>
    </source>
</evidence>
<dbReference type="GO" id="GO:0035036">
    <property type="term" value="P:sperm-egg recognition"/>
    <property type="evidence" value="ECO:0007669"/>
    <property type="project" value="InterPro"/>
</dbReference>
<evidence type="ECO:0000256" key="3">
    <source>
        <dbReference type="SAM" id="SignalP"/>
    </source>
</evidence>
<dbReference type="Proteomes" id="UP000694407">
    <property type="component" value="Unplaced"/>
</dbReference>
<dbReference type="PROSITE" id="PS50835">
    <property type="entry name" value="IG_LIKE"/>
    <property type="match status" value="1"/>
</dbReference>
<evidence type="ECO:0000256" key="1">
    <source>
        <dbReference type="ARBA" id="ARBA00009633"/>
    </source>
</evidence>
<dbReference type="SMART" id="SM00409">
    <property type="entry name" value="IG"/>
    <property type="match status" value="1"/>
</dbReference>
<dbReference type="InterPro" id="IPR007110">
    <property type="entry name" value="Ig-like_dom"/>
</dbReference>
<protein>
    <recommendedName>
        <fullName evidence="4">Ig-like domain-containing protein</fullName>
    </recommendedName>
</protein>
<reference evidence="5" key="1">
    <citation type="submission" date="2025-08" db="UniProtKB">
        <authorList>
            <consortium name="Ensembl"/>
        </authorList>
    </citation>
    <scope>IDENTIFICATION</scope>
</reference>
<dbReference type="GO" id="GO:0086080">
    <property type="term" value="F:protein binding involved in heterotypic cell-cell adhesion"/>
    <property type="evidence" value="ECO:0007669"/>
    <property type="project" value="TreeGrafter"/>
</dbReference>
<comment type="similarity">
    <text evidence="1">Belongs to the Izumo family.</text>
</comment>
<sequence length="296" mass="33063">MGLCFALPLAALASCLLPADCCVICDQAVLTALKSLKENYLPEHLDIKSHKTVMERAEQIIVEFKDLPMKDGSFLGAIDNSTLEKASWSLLKELKRITDSNVKGDQFVKQLYQMLEKEKGKFAQYAAQFQKKGEGRWEPWPGLLHSPSHLSPSLQPPASPGFLKRLVKIHEKENLTLNCLFEWHPLSVGLTDYQFYRVKDGSEKLLYKGKNPMLTIPSVNPDNSGSYRCELGSVSSGPATIFHFLVTGQSWVLEKWSIQGPGHCGAAVEASLQVGLRFHAMEVWLIAWVMDSVTWG</sequence>
<dbReference type="Pfam" id="PF16706">
    <property type="entry name" value="Izumo-Ig"/>
    <property type="match status" value="1"/>
</dbReference>
<feature type="domain" description="Ig-like" evidence="4">
    <location>
        <begin position="152"/>
        <end position="240"/>
    </location>
</feature>
<keyword evidence="2 3" id="KW-0732">Signal</keyword>
<keyword evidence="6" id="KW-1185">Reference proteome</keyword>
<dbReference type="Pfam" id="PF15005">
    <property type="entry name" value="IZUMO"/>
    <property type="match status" value="1"/>
</dbReference>
<dbReference type="PANTHER" id="PTHR35540">
    <property type="entry name" value="IZUMO SPERM-EGG FUSION PROTEIN 1"/>
    <property type="match status" value="1"/>
</dbReference>
<evidence type="ECO:0000313" key="6">
    <source>
        <dbReference type="Proteomes" id="UP000694407"/>
    </source>
</evidence>
<dbReference type="GO" id="GO:0002080">
    <property type="term" value="C:acrosomal membrane"/>
    <property type="evidence" value="ECO:0007669"/>
    <property type="project" value="TreeGrafter"/>
</dbReference>
<dbReference type="SUPFAM" id="SSF48726">
    <property type="entry name" value="Immunoglobulin"/>
    <property type="match status" value="1"/>
</dbReference>
<name>A0A8C5ZEX2_MARMA</name>
<accession>A0A8C5ZEX2</accession>
<dbReference type="GO" id="GO:0005102">
    <property type="term" value="F:signaling receptor binding"/>
    <property type="evidence" value="ECO:0007669"/>
    <property type="project" value="InterPro"/>
</dbReference>
<reference evidence="5" key="2">
    <citation type="submission" date="2025-09" db="UniProtKB">
        <authorList>
            <consortium name="Ensembl"/>
        </authorList>
    </citation>
    <scope>IDENTIFICATION</scope>
</reference>
<dbReference type="InterPro" id="IPR032699">
    <property type="entry name" value="Izumo-Ig"/>
</dbReference>
<dbReference type="InterPro" id="IPR032700">
    <property type="entry name" value="IZUMO1"/>
</dbReference>
<dbReference type="InterPro" id="IPR003599">
    <property type="entry name" value="Ig_sub"/>
</dbReference>
<dbReference type="InterPro" id="IPR029389">
    <property type="entry name" value="IZUMO"/>
</dbReference>
<dbReference type="GeneTree" id="ENSGT00390000015014"/>
<dbReference type="InterPro" id="IPR013783">
    <property type="entry name" value="Ig-like_fold"/>
</dbReference>
<dbReference type="Ensembl" id="ENSMMMT00000014980.1">
    <property type="protein sequence ID" value="ENSMMMP00000013121.1"/>
    <property type="gene ID" value="ENSMMMG00000011701.1"/>
</dbReference>
<dbReference type="GO" id="GO:0005886">
    <property type="term" value="C:plasma membrane"/>
    <property type="evidence" value="ECO:0007669"/>
    <property type="project" value="TreeGrafter"/>
</dbReference>
<dbReference type="InterPro" id="IPR036179">
    <property type="entry name" value="Ig-like_dom_sf"/>
</dbReference>
<organism evidence="5 6">
    <name type="scientific">Marmota marmota marmota</name>
    <name type="common">Alpine marmot</name>
    <dbReference type="NCBI Taxonomy" id="9994"/>
    <lineage>
        <taxon>Eukaryota</taxon>
        <taxon>Metazoa</taxon>
        <taxon>Chordata</taxon>
        <taxon>Craniata</taxon>
        <taxon>Vertebrata</taxon>
        <taxon>Euteleostomi</taxon>
        <taxon>Mammalia</taxon>
        <taxon>Eutheria</taxon>
        <taxon>Euarchontoglires</taxon>
        <taxon>Glires</taxon>
        <taxon>Rodentia</taxon>
        <taxon>Sciuromorpha</taxon>
        <taxon>Sciuridae</taxon>
        <taxon>Xerinae</taxon>
        <taxon>Marmotini</taxon>
        <taxon>Marmota</taxon>
    </lineage>
</organism>